<proteinExistence type="predicted"/>
<gene>
    <name evidence="1" type="ORF">M9458_043650</name>
</gene>
<name>A0ABD0NEN6_CIRMR</name>
<dbReference type="Proteomes" id="UP001529510">
    <property type="component" value="Unassembled WGS sequence"/>
</dbReference>
<organism evidence="1 2">
    <name type="scientific">Cirrhinus mrigala</name>
    <name type="common">Mrigala</name>
    <dbReference type="NCBI Taxonomy" id="683832"/>
    <lineage>
        <taxon>Eukaryota</taxon>
        <taxon>Metazoa</taxon>
        <taxon>Chordata</taxon>
        <taxon>Craniata</taxon>
        <taxon>Vertebrata</taxon>
        <taxon>Euteleostomi</taxon>
        <taxon>Actinopterygii</taxon>
        <taxon>Neopterygii</taxon>
        <taxon>Teleostei</taxon>
        <taxon>Ostariophysi</taxon>
        <taxon>Cypriniformes</taxon>
        <taxon>Cyprinidae</taxon>
        <taxon>Labeoninae</taxon>
        <taxon>Labeonini</taxon>
        <taxon>Cirrhinus</taxon>
    </lineage>
</organism>
<protein>
    <submittedName>
        <fullName evidence="1">Uncharacterized protein</fullName>
    </submittedName>
</protein>
<sequence length="76" mass="8133">LPASSWLPGLPALPCLLDPSWLPALLWCPVPPWLPAPPALPQYPVPPLPHGLGPPSLPLFHLHSTSLLIEECSCCC</sequence>
<evidence type="ECO:0000313" key="2">
    <source>
        <dbReference type="Proteomes" id="UP001529510"/>
    </source>
</evidence>
<keyword evidence="2" id="KW-1185">Reference proteome</keyword>
<dbReference type="AlphaFoldDB" id="A0ABD0NEN6"/>
<feature type="non-terminal residue" evidence="1">
    <location>
        <position position="1"/>
    </location>
</feature>
<dbReference type="EMBL" id="JAMKFB020000022">
    <property type="protein sequence ID" value="KAL0159925.1"/>
    <property type="molecule type" value="Genomic_DNA"/>
</dbReference>
<reference evidence="1 2" key="1">
    <citation type="submission" date="2024-05" db="EMBL/GenBank/DDBJ databases">
        <title>Genome sequencing and assembly of Indian major carp, Cirrhinus mrigala (Hamilton, 1822).</title>
        <authorList>
            <person name="Mohindra V."/>
            <person name="Chowdhury L.M."/>
            <person name="Lal K."/>
            <person name="Jena J.K."/>
        </authorList>
    </citation>
    <scope>NUCLEOTIDE SEQUENCE [LARGE SCALE GENOMIC DNA]</scope>
    <source>
        <strain evidence="1">CM1030</strain>
        <tissue evidence="1">Blood</tissue>
    </source>
</reference>
<comment type="caution">
    <text evidence="1">The sequence shown here is derived from an EMBL/GenBank/DDBJ whole genome shotgun (WGS) entry which is preliminary data.</text>
</comment>
<accession>A0ABD0NEN6</accession>
<evidence type="ECO:0000313" key="1">
    <source>
        <dbReference type="EMBL" id="KAL0159925.1"/>
    </source>
</evidence>